<keyword evidence="18" id="KW-1185">Reference proteome</keyword>
<dbReference type="PIRSF" id="PIRSF000726">
    <property type="entry name" value="Asp_kin"/>
    <property type="match status" value="1"/>
</dbReference>
<evidence type="ECO:0000256" key="10">
    <source>
        <dbReference type="ARBA" id="ARBA00022840"/>
    </source>
</evidence>
<evidence type="ECO:0000259" key="16">
    <source>
        <dbReference type="PROSITE" id="PS51671"/>
    </source>
</evidence>
<evidence type="ECO:0000256" key="1">
    <source>
        <dbReference type="ARBA" id="ARBA00003121"/>
    </source>
</evidence>
<comment type="caution">
    <text evidence="17">The sequence shown here is derived from an EMBL/GenBank/DDBJ whole genome shotgun (WGS) entry which is preliminary data.</text>
</comment>
<dbReference type="InterPro" id="IPR005260">
    <property type="entry name" value="Asp_kin_monofn"/>
</dbReference>
<comment type="similarity">
    <text evidence="5 14">Belongs to the aspartokinase family.</text>
</comment>
<keyword evidence="7 14" id="KW-0808">Transferase</keyword>
<dbReference type="InterPro" id="IPR001048">
    <property type="entry name" value="Asp/Glu/Uridylate_kinase"/>
</dbReference>
<evidence type="ECO:0000256" key="8">
    <source>
        <dbReference type="ARBA" id="ARBA00022741"/>
    </source>
</evidence>
<keyword evidence="6 15" id="KW-0028">Amino-acid biosynthesis</keyword>
<evidence type="ECO:0000256" key="6">
    <source>
        <dbReference type="ARBA" id="ARBA00022605"/>
    </source>
</evidence>
<dbReference type="PROSITE" id="PS00324">
    <property type="entry name" value="ASPARTOKINASE"/>
    <property type="match status" value="1"/>
</dbReference>
<evidence type="ECO:0000256" key="3">
    <source>
        <dbReference type="ARBA" id="ARBA00004986"/>
    </source>
</evidence>
<dbReference type="EC" id="2.7.2.4" evidence="14"/>
<evidence type="ECO:0000256" key="5">
    <source>
        <dbReference type="ARBA" id="ARBA00010122"/>
    </source>
</evidence>
<comment type="pathway">
    <text evidence="3 15">Amino-acid biosynthesis; L-methionine biosynthesis via de novo pathway; L-homoserine from L-aspartate: step 1/3.</text>
</comment>
<dbReference type="InterPro" id="IPR027795">
    <property type="entry name" value="CASTOR_ACT_dom"/>
</dbReference>
<dbReference type="Pfam" id="PF00696">
    <property type="entry name" value="AA_kinase"/>
    <property type="match status" value="1"/>
</dbReference>
<dbReference type="InterPro" id="IPR036393">
    <property type="entry name" value="AceGlu_kinase-like_sf"/>
</dbReference>
<dbReference type="InterPro" id="IPR001341">
    <property type="entry name" value="Asp_kinase"/>
</dbReference>
<keyword evidence="9 14" id="KW-0418">Kinase</keyword>
<evidence type="ECO:0000256" key="13">
    <source>
        <dbReference type="ARBA" id="ARBA00047872"/>
    </source>
</evidence>
<dbReference type="InterPro" id="IPR045865">
    <property type="entry name" value="ACT-like_dom_sf"/>
</dbReference>
<dbReference type="Gene3D" id="3.30.2130.10">
    <property type="entry name" value="VC0802-like"/>
    <property type="match status" value="1"/>
</dbReference>
<evidence type="ECO:0000256" key="12">
    <source>
        <dbReference type="ARBA" id="ARBA00023154"/>
    </source>
</evidence>
<dbReference type="GO" id="GO:0004072">
    <property type="term" value="F:aspartate kinase activity"/>
    <property type="evidence" value="ECO:0007669"/>
    <property type="project" value="UniProtKB-EC"/>
</dbReference>
<evidence type="ECO:0000313" key="17">
    <source>
        <dbReference type="EMBL" id="MEW9501251.1"/>
    </source>
</evidence>
<gene>
    <name evidence="17" type="ORF">AB1471_05495</name>
</gene>
<evidence type="ECO:0000256" key="9">
    <source>
        <dbReference type="ARBA" id="ARBA00022777"/>
    </source>
</evidence>
<accession>A0ABV3Q1Y9</accession>
<evidence type="ECO:0000256" key="4">
    <source>
        <dbReference type="ARBA" id="ARBA00005139"/>
    </source>
</evidence>
<dbReference type="PANTHER" id="PTHR21499:SF3">
    <property type="entry name" value="ASPARTOKINASE"/>
    <property type="match status" value="1"/>
</dbReference>
<dbReference type="NCBIfam" id="TIGR00657">
    <property type="entry name" value="asp_kinases"/>
    <property type="match status" value="1"/>
</dbReference>
<evidence type="ECO:0000256" key="14">
    <source>
        <dbReference type="RuleBase" id="RU003448"/>
    </source>
</evidence>
<dbReference type="SUPFAM" id="SSF55021">
    <property type="entry name" value="ACT-like"/>
    <property type="match status" value="2"/>
</dbReference>
<dbReference type="PROSITE" id="PS51671">
    <property type="entry name" value="ACT"/>
    <property type="match status" value="1"/>
</dbReference>
<evidence type="ECO:0000256" key="7">
    <source>
        <dbReference type="ARBA" id="ARBA00022679"/>
    </source>
</evidence>
<evidence type="ECO:0000313" key="18">
    <source>
        <dbReference type="Proteomes" id="UP001556040"/>
    </source>
</evidence>
<reference evidence="17 18" key="1">
    <citation type="journal article" date="1979" name="Int. J. Syst. Evol. Microbiol.">
        <title>Bacillus globisporus subsp. marinus subsp. nov.</title>
        <authorList>
            <person name="Liu H."/>
        </authorList>
    </citation>
    <scope>NUCLEOTIDE SEQUENCE [LARGE SCALE GENOMIC DNA]</scope>
    <source>
        <strain evidence="17 18">DSM 1297</strain>
    </source>
</reference>
<feature type="domain" description="ACT" evidence="16">
    <location>
        <begin position="334"/>
        <end position="401"/>
    </location>
</feature>
<comment type="function">
    <text evidence="1">Catalyzes the phosphorylation of the beta-carboxyl group of aspartic acid with ATP to yield 4-phospho-L-aspartate, which is involved in the branched biosynthetic pathway leading to the biosynthesis of amino acids threonine, isoleucine and methionine.</text>
</comment>
<protein>
    <recommendedName>
        <fullName evidence="14">Aspartokinase</fullName>
        <ecNumber evidence="14">2.7.2.4</ecNumber>
    </recommendedName>
</protein>
<dbReference type="InterPro" id="IPR002912">
    <property type="entry name" value="ACT_dom"/>
</dbReference>
<keyword evidence="12" id="KW-0457">Lysine biosynthesis</keyword>
<dbReference type="Proteomes" id="UP001556040">
    <property type="component" value="Unassembled WGS sequence"/>
</dbReference>
<evidence type="ECO:0000256" key="15">
    <source>
        <dbReference type="RuleBase" id="RU004249"/>
    </source>
</evidence>
<sequence length="402" mass="43840">MSIVVQKFGGSSLTTNDLRQKAVTRVKDAVNDGRKSIVVVSAQGRFGDPYATDTLLSLIDPNQQMLISDEQQSLLLSCGEVISAVVFSHELASQGVPCQVMTAREAQILTDDEFRQASIKKVSAQPIIDAFKEVDVVVVTGFQGIRQDGKLTTLGRGGSDTTASALACGVGADSIYIYTDVDGVMSGDPTVVDAPTTLHSISYDEACHIAYQGAKVIHPNAVEWAKRYRIPLWIGPLAGNIGTWVGQQKEYNAKRAIQSISAIKDLAQVRVSAHDYDRIFQIVAEQGISIDLISIHPNEVRFTIEGYAVKFVKSILEKKGFKPEIIDHVAKIALIGEGMKGKPGITSTIVTTLTRHNIQILQTADSHMTFWVLVDEQHADAAQKRLHEQFILTPSLTLSKQE</sequence>
<comment type="pathway">
    <text evidence="4 15">Amino-acid biosynthesis; L-threonine biosynthesis; L-threonine from L-aspartate: step 1/5.</text>
</comment>
<keyword evidence="10" id="KW-0067">ATP-binding</keyword>
<keyword evidence="8" id="KW-0547">Nucleotide-binding</keyword>
<dbReference type="SUPFAM" id="SSF53633">
    <property type="entry name" value="Carbamate kinase-like"/>
    <property type="match status" value="1"/>
</dbReference>
<organism evidence="17 18">
    <name type="scientific">Jeotgalibacillus marinus</name>
    <dbReference type="NCBI Taxonomy" id="86667"/>
    <lineage>
        <taxon>Bacteria</taxon>
        <taxon>Bacillati</taxon>
        <taxon>Bacillota</taxon>
        <taxon>Bacilli</taxon>
        <taxon>Bacillales</taxon>
        <taxon>Caryophanaceae</taxon>
        <taxon>Jeotgalibacillus</taxon>
    </lineage>
</organism>
<dbReference type="Pfam" id="PF13840">
    <property type="entry name" value="ACT_7"/>
    <property type="match status" value="1"/>
</dbReference>
<name>A0ABV3Q1Y9_9BACL</name>
<comment type="catalytic activity">
    <reaction evidence="13 14">
        <text>L-aspartate + ATP = 4-phospho-L-aspartate + ADP</text>
        <dbReference type="Rhea" id="RHEA:23776"/>
        <dbReference type="ChEBI" id="CHEBI:29991"/>
        <dbReference type="ChEBI" id="CHEBI:30616"/>
        <dbReference type="ChEBI" id="CHEBI:57535"/>
        <dbReference type="ChEBI" id="CHEBI:456216"/>
        <dbReference type="EC" id="2.7.2.4"/>
    </reaction>
</comment>
<comment type="pathway">
    <text evidence="2 15">Amino-acid biosynthesis; L-lysine biosynthesis via DAP pathway; (S)-tetrahydrodipicolinate from L-aspartate: step 1/4.</text>
</comment>
<evidence type="ECO:0000256" key="11">
    <source>
        <dbReference type="ARBA" id="ARBA00022915"/>
    </source>
</evidence>
<dbReference type="EMBL" id="JBFMIA010000003">
    <property type="protein sequence ID" value="MEW9501251.1"/>
    <property type="molecule type" value="Genomic_DNA"/>
</dbReference>
<keyword evidence="11" id="KW-0220">Diaminopimelate biosynthesis</keyword>
<dbReference type="RefSeq" id="WP_367778733.1">
    <property type="nucleotide sequence ID" value="NZ_JBFMIA010000003.1"/>
</dbReference>
<dbReference type="Gene3D" id="3.40.1160.10">
    <property type="entry name" value="Acetylglutamate kinase-like"/>
    <property type="match status" value="1"/>
</dbReference>
<dbReference type="PANTHER" id="PTHR21499">
    <property type="entry name" value="ASPARTATE KINASE"/>
    <property type="match status" value="1"/>
</dbReference>
<dbReference type="InterPro" id="IPR018042">
    <property type="entry name" value="Aspartate_kinase_CS"/>
</dbReference>
<proteinExistence type="inferred from homology"/>
<evidence type="ECO:0000256" key="2">
    <source>
        <dbReference type="ARBA" id="ARBA00004766"/>
    </source>
</evidence>